<feature type="transmembrane region" description="Helical" evidence="6">
    <location>
        <begin position="119"/>
        <end position="137"/>
    </location>
</feature>
<gene>
    <name evidence="7" type="ORF">FRX31_007929</name>
</gene>
<proteinExistence type="inferred from homology"/>
<accession>A0A7J6WYI7</accession>
<feature type="transmembrane region" description="Helical" evidence="6">
    <location>
        <begin position="199"/>
        <end position="221"/>
    </location>
</feature>
<name>A0A7J6WYI7_THATH</name>
<feature type="transmembrane region" description="Helical" evidence="6">
    <location>
        <begin position="157"/>
        <end position="178"/>
    </location>
</feature>
<feature type="transmembrane region" description="Helical" evidence="6">
    <location>
        <begin position="43"/>
        <end position="66"/>
    </location>
</feature>
<comment type="subcellular location">
    <subcellularLocation>
        <location evidence="1">Membrane</location>
        <topology evidence="1">Multi-pass membrane protein</topology>
    </subcellularLocation>
</comment>
<evidence type="ECO:0000256" key="1">
    <source>
        <dbReference type="ARBA" id="ARBA00004141"/>
    </source>
</evidence>
<evidence type="ECO:0000313" key="7">
    <source>
        <dbReference type="EMBL" id="KAF5202484.1"/>
    </source>
</evidence>
<organism evidence="7 8">
    <name type="scientific">Thalictrum thalictroides</name>
    <name type="common">Rue-anemone</name>
    <name type="synonym">Anemone thalictroides</name>
    <dbReference type="NCBI Taxonomy" id="46969"/>
    <lineage>
        <taxon>Eukaryota</taxon>
        <taxon>Viridiplantae</taxon>
        <taxon>Streptophyta</taxon>
        <taxon>Embryophyta</taxon>
        <taxon>Tracheophyta</taxon>
        <taxon>Spermatophyta</taxon>
        <taxon>Magnoliopsida</taxon>
        <taxon>Ranunculales</taxon>
        <taxon>Ranunculaceae</taxon>
        <taxon>Thalictroideae</taxon>
        <taxon>Thalictrum</taxon>
    </lineage>
</organism>
<dbReference type="PANTHER" id="PTHR11654">
    <property type="entry name" value="OLIGOPEPTIDE TRANSPORTER-RELATED"/>
    <property type="match status" value="1"/>
</dbReference>
<dbReference type="OrthoDB" id="8904098at2759"/>
<evidence type="ECO:0000256" key="2">
    <source>
        <dbReference type="ARBA" id="ARBA00005982"/>
    </source>
</evidence>
<evidence type="ECO:0000313" key="8">
    <source>
        <dbReference type="Proteomes" id="UP000554482"/>
    </source>
</evidence>
<dbReference type="SUPFAM" id="SSF103473">
    <property type="entry name" value="MFS general substrate transporter"/>
    <property type="match status" value="1"/>
</dbReference>
<dbReference type="GO" id="GO:0022857">
    <property type="term" value="F:transmembrane transporter activity"/>
    <property type="evidence" value="ECO:0007669"/>
    <property type="project" value="InterPro"/>
</dbReference>
<keyword evidence="4 6" id="KW-1133">Transmembrane helix</keyword>
<feature type="transmembrane region" description="Helical" evidence="6">
    <location>
        <begin position="78"/>
        <end position="98"/>
    </location>
</feature>
<keyword evidence="5 6" id="KW-0472">Membrane</keyword>
<evidence type="ECO:0000256" key="4">
    <source>
        <dbReference type="ARBA" id="ARBA00022989"/>
    </source>
</evidence>
<dbReference type="InterPro" id="IPR036259">
    <property type="entry name" value="MFS_trans_sf"/>
</dbReference>
<dbReference type="EMBL" id="JABWDY010008074">
    <property type="protein sequence ID" value="KAF5202484.1"/>
    <property type="molecule type" value="Genomic_DNA"/>
</dbReference>
<comment type="caution">
    <text evidence="7">The sequence shown here is derived from an EMBL/GenBank/DDBJ whole genome shotgun (WGS) entry which is preliminary data.</text>
</comment>
<dbReference type="InterPro" id="IPR000109">
    <property type="entry name" value="POT_fam"/>
</dbReference>
<dbReference type="Proteomes" id="UP000554482">
    <property type="component" value="Unassembled WGS sequence"/>
</dbReference>
<dbReference type="AlphaFoldDB" id="A0A7J6WYI7"/>
<comment type="similarity">
    <text evidence="2">Belongs to the major facilitator superfamily. Proton-dependent oligopeptide transporter (POT/PTR) (TC 2.A.17) family.</text>
</comment>
<keyword evidence="8" id="KW-1185">Reference proteome</keyword>
<dbReference type="Pfam" id="PF00854">
    <property type="entry name" value="PTR2"/>
    <property type="match status" value="1"/>
</dbReference>
<protein>
    <submittedName>
        <fullName evidence="7">NRT1/ PTR FAMILY 2.6</fullName>
    </submittedName>
</protein>
<evidence type="ECO:0000256" key="6">
    <source>
        <dbReference type="SAM" id="Phobius"/>
    </source>
</evidence>
<dbReference type="GO" id="GO:0016020">
    <property type="term" value="C:membrane"/>
    <property type="evidence" value="ECO:0007669"/>
    <property type="project" value="UniProtKB-SubCell"/>
</dbReference>
<reference evidence="7 8" key="1">
    <citation type="submission" date="2020-06" db="EMBL/GenBank/DDBJ databases">
        <title>Transcriptomic and genomic resources for Thalictrum thalictroides and T. hernandezii: Facilitating candidate gene discovery in an emerging model plant lineage.</title>
        <authorList>
            <person name="Arias T."/>
            <person name="Riano-Pachon D.M."/>
            <person name="Di Stilio V.S."/>
        </authorList>
    </citation>
    <scope>NUCLEOTIDE SEQUENCE [LARGE SCALE GENOMIC DNA]</scope>
    <source>
        <strain evidence="8">cv. WT478/WT964</strain>
        <tissue evidence="7">Leaves</tissue>
    </source>
</reference>
<feature type="transmembrane region" description="Helical" evidence="6">
    <location>
        <begin position="241"/>
        <end position="264"/>
    </location>
</feature>
<dbReference type="Gene3D" id="1.20.1250.20">
    <property type="entry name" value="MFS general substrate transporter like domains"/>
    <property type="match status" value="1"/>
</dbReference>
<evidence type="ECO:0000256" key="5">
    <source>
        <dbReference type="ARBA" id="ARBA00023136"/>
    </source>
</evidence>
<sequence length="280" mass="30978">FLNRAAMKTVGDTDQEGKLTESWSLCTVEQVEDLKTLLRIFPLWSTSIFLSTPIGIQSSLMVLQALSMDRHLGPHVNIPAGSFIVATLIATAVSLPVIDRIFFPVWKTVTRQSMTPLQRIGVGHVLNIVGMAGSALVESRRFEVAKSHNLTHQLGSIVPMSAFWLVTPLVIVGIGEAFHFPGQVALYYQEFPTSLRSTATAMIALLIAAGFYLSTAMIDLIQRVTGWLPDNINEGRIDNVFWVLVVIGVINFCYYITCAILYRYKNVENAEEKSERASDG</sequence>
<keyword evidence="3 6" id="KW-0812">Transmembrane</keyword>
<evidence type="ECO:0000256" key="3">
    <source>
        <dbReference type="ARBA" id="ARBA00022692"/>
    </source>
</evidence>
<feature type="non-terminal residue" evidence="7">
    <location>
        <position position="1"/>
    </location>
</feature>